<evidence type="ECO:0000256" key="1">
    <source>
        <dbReference type="SAM" id="Phobius"/>
    </source>
</evidence>
<keyword evidence="1" id="KW-0472">Membrane</keyword>
<dbReference type="Proteomes" id="UP000183504">
    <property type="component" value="Unassembled WGS sequence"/>
</dbReference>
<evidence type="ECO:0008006" key="4">
    <source>
        <dbReference type="Google" id="ProtNLM"/>
    </source>
</evidence>
<organism evidence="2 3">
    <name type="scientific">Streptococcus sanguinis</name>
    <dbReference type="NCBI Taxonomy" id="1305"/>
    <lineage>
        <taxon>Bacteria</taxon>
        <taxon>Bacillati</taxon>
        <taxon>Bacillota</taxon>
        <taxon>Bacilli</taxon>
        <taxon>Lactobacillales</taxon>
        <taxon>Streptococcaceae</taxon>
        <taxon>Streptococcus</taxon>
    </lineage>
</organism>
<protein>
    <recommendedName>
        <fullName evidence="4">Low temperature requirement protein A</fullName>
    </recommendedName>
</protein>
<dbReference type="AlphaFoldDB" id="A0A0B7GQG8"/>
<dbReference type="Pfam" id="PF06772">
    <property type="entry name" value="LtrA"/>
    <property type="match status" value="1"/>
</dbReference>
<reference evidence="2 3" key="1">
    <citation type="submission" date="2015-01" db="EMBL/GenBank/DDBJ databases">
        <authorList>
            <person name="Pelicic Vladimir"/>
        </authorList>
    </citation>
    <scope>NUCLEOTIDE SEQUENCE [LARGE SCALE GENOMIC DNA]</scope>
    <source>
        <strain evidence="2 3">2908</strain>
    </source>
</reference>
<feature type="transmembrane region" description="Helical" evidence="1">
    <location>
        <begin position="73"/>
        <end position="92"/>
    </location>
</feature>
<name>A0A0B7GQG8_STRSA</name>
<keyword evidence="1" id="KW-1133">Transmembrane helix</keyword>
<keyword evidence="1" id="KW-0812">Transmembrane</keyword>
<feature type="transmembrane region" description="Helical" evidence="1">
    <location>
        <begin position="12"/>
        <end position="33"/>
    </location>
</feature>
<evidence type="ECO:0000313" key="3">
    <source>
        <dbReference type="Proteomes" id="UP000183504"/>
    </source>
</evidence>
<feature type="transmembrane region" description="Helical" evidence="1">
    <location>
        <begin position="39"/>
        <end position="61"/>
    </location>
</feature>
<dbReference type="PANTHER" id="PTHR36840">
    <property type="entry name" value="BLL5714 PROTEIN"/>
    <property type="match status" value="1"/>
</dbReference>
<feature type="transmembrane region" description="Helical" evidence="1">
    <location>
        <begin position="223"/>
        <end position="243"/>
    </location>
</feature>
<dbReference type="InterPro" id="IPR010640">
    <property type="entry name" value="Low_temperature_requirement_A"/>
</dbReference>
<dbReference type="EMBL" id="CDMW01000001">
    <property type="protein sequence ID" value="CEL90294.1"/>
    <property type="molecule type" value="Genomic_DNA"/>
</dbReference>
<feature type="transmembrane region" description="Helical" evidence="1">
    <location>
        <begin position="289"/>
        <end position="307"/>
    </location>
</feature>
<dbReference type="RefSeq" id="WP_072073941.1">
    <property type="nucleotide sequence ID" value="NZ_CDMW01000001.1"/>
</dbReference>
<feature type="transmembrane region" description="Helical" evidence="1">
    <location>
        <begin position="136"/>
        <end position="153"/>
    </location>
</feature>
<dbReference type="PANTHER" id="PTHR36840:SF1">
    <property type="entry name" value="BLL5714 PROTEIN"/>
    <property type="match status" value="1"/>
</dbReference>
<feature type="transmembrane region" description="Helical" evidence="1">
    <location>
        <begin position="104"/>
        <end position="124"/>
    </location>
</feature>
<sequence length="384" mass="45239">MSKIVSKRVSNYELFFDLSFVLAISQMTSAIHIEPLNWQQILAFITINIVMISIWNNEAYYYNKYGDSRMIDIYSVIFLMLWVGNLALNINFDLEVLANNQLTVIAFNCFLILAYLTIALQYYLKGRKLGFNRVMKFHINFLLIYSITLLPLATTLIPFSLSVFPVYYLPLILPLFFRKELFTDRFNFAHFLERKQLLTILTFGESVVTIIRTYPLTQYPLEGVVFFLGLGFLFVFYIVQTFINVNRHQNASPFLLHYAHLIIILSLMFLTLGLQFIANKAHHELGTYFFIFSILAFFIGTLATSWYNHDFYQIDKKLIGQYSLILFISCFLFYILRHNLFLLGLSLVISTFLMQQTGMRYRRLMREKYNIVHPDPKQNKRDFS</sequence>
<evidence type="ECO:0000313" key="2">
    <source>
        <dbReference type="EMBL" id="CEL90294.1"/>
    </source>
</evidence>
<feature type="transmembrane region" description="Helical" evidence="1">
    <location>
        <begin position="255"/>
        <end position="277"/>
    </location>
</feature>
<feature type="transmembrane region" description="Helical" evidence="1">
    <location>
        <begin position="319"/>
        <end position="336"/>
    </location>
</feature>
<accession>A0A0B7GQG8</accession>
<feature type="transmembrane region" description="Helical" evidence="1">
    <location>
        <begin position="159"/>
        <end position="177"/>
    </location>
</feature>
<gene>
    <name evidence="2" type="ORF">SSV_0994</name>
</gene>
<proteinExistence type="predicted"/>